<name>A0A926EDI6_9FIRM</name>
<organism evidence="2 3">
    <name type="scientific">Zhenhengia yiwuensis</name>
    <dbReference type="NCBI Taxonomy" id="2763666"/>
    <lineage>
        <taxon>Bacteria</taxon>
        <taxon>Bacillati</taxon>
        <taxon>Bacillota</taxon>
        <taxon>Clostridia</taxon>
        <taxon>Lachnospirales</taxon>
        <taxon>Lachnospiraceae</taxon>
        <taxon>Zhenhengia</taxon>
    </lineage>
</organism>
<comment type="caution">
    <text evidence="2">The sequence shown here is derived from an EMBL/GenBank/DDBJ whole genome shotgun (WGS) entry which is preliminary data.</text>
</comment>
<dbReference type="Proteomes" id="UP000655830">
    <property type="component" value="Unassembled WGS sequence"/>
</dbReference>
<keyword evidence="1" id="KW-1133">Transmembrane helix</keyword>
<feature type="transmembrane region" description="Helical" evidence="1">
    <location>
        <begin position="31"/>
        <end position="48"/>
    </location>
</feature>
<feature type="transmembrane region" description="Helical" evidence="1">
    <location>
        <begin position="60"/>
        <end position="79"/>
    </location>
</feature>
<dbReference type="EMBL" id="JACRSY010000002">
    <property type="protein sequence ID" value="MBC8578299.1"/>
    <property type="molecule type" value="Genomic_DNA"/>
</dbReference>
<dbReference type="AlphaFoldDB" id="A0A926EDI6"/>
<dbReference type="RefSeq" id="WP_249331322.1">
    <property type="nucleotide sequence ID" value="NZ_JACRSY010000002.1"/>
</dbReference>
<feature type="transmembrane region" description="Helical" evidence="1">
    <location>
        <begin position="85"/>
        <end position="104"/>
    </location>
</feature>
<keyword evidence="1" id="KW-0812">Transmembrane</keyword>
<keyword evidence="3" id="KW-1185">Reference proteome</keyword>
<evidence type="ECO:0000313" key="2">
    <source>
        <dbReference type="EMBL" id="MBC8578299.1"/>
    </source>
</evidence>
<sequence length="112" mass="13060">MEPKLYRKFCKLICPFFLTVTIATENFKKHMGYWLVTFCSIYMTFTCVDKPHNTYLKIWINQGLPILLSFLVLCTIYLLHALKFYTLSEVLGIGFTLAIVDYLGARFFSGCF</sequence>
<evidence type="ECO:0000313" key="3">
    <source>
        <dbReference type="Proteomes" id="UP000655830"/>
    </source>
</evidence>
<keyword evidence="1" id="KW-0472">Membrane</keyword>
<protein>
    <submittedName>
        <fullName evidence="2">Uncharacterized protein</fullName>
    </submittedName>
</protein>
<accession>A0A926EDI6</accession>
<reference evidence="2" key="1">
    <citation type="submission" date="2020-08" db="EMBL/GenBank/DDBJ databases">
        <title>Genome public.</title>
        <authorList>
            <person name="Liu C."/>
            <person name="Sun Q."/>
        </authorList>
    </citation>
    <scope>NUCLEOTIDE SEQUENCE</scope>
    <source>
        <strain evidence="2">NSJ-12</strain>
    </source>
</reference>
<evidence type="ECO:0000256" key="1">
    <source>
        <dbReference type="SAM" id="Phobius"/>
    </source>
</evidence>
<proteinExistence type="predicted"/>
<gene>
    <name evidence="2" type="ORF">H8718_01915</name>
</gene>